<reference evidence="3" key="1">
    <citation type="journal article" date="2023" name="Mol. Phylogenet. Evol.">
        <title>Genome-scale phylogeny and comparative genomics of the fungal order Sordariales.</title>
        <authorList>
            <person name="Hensen N."/>
            <person name="Bonometti L."/>
            <person name="Westerberg I."/>
            <person name="Brannstrom I.O."/>
            <person name="Guillou S."/>
            <person name="Cros-Aarteil S."/>
            <person name="Calhoun S."/>
            <person name="Haridas S."/>
            <person name="Kuo A."/>
            <person name="Mondo S."/>
            <person name="Pangilinan J."/>
            <person name="Riley R."/>
            <person name="LaButti K."/>
            <person name="Andreopoulos B."/>
            <person name="Lipzen A."/>
            <person name="Chen C."/>
            <person name="Yan M."/>
            <person name="Daum C."/>
            <person name="Ng V."/>
            <person name="Clum A."/>
            <person name="Steindorff A."/>
            <person name="Ohm R.A."/>
            <person name="Martin F."/>
            <person name="Silar P."/>
            <person name="Natvig D.O."/>
            <person name="Lalanne C."/>
            <person name="Gautier V."/>
            <person name="Ament-Velasquez S.L."/>
            <person name="Kruys A."/>
            <person name="Hutchinson M.I."/>
            <person name="Powell A.J."/>
            <person name="Barry K."/>
            <person name="Miller A.N."/>
            <person name="Grigoriev I.V."/>
            <person name="Debuchy R."/>
            <person name="Gladieux P."/>
            <person name="Hiltunen Thoren M."/>
            <person name="Johannesson H."/>
        </authorList>
    </citation>
    <scope>NUCLEOTIDE SEQUENCE</scope>
    <source>
        <strain evidence="3">FGSC 1904</strain>
    </source>
</reference>
<dbReference type="EMBL" id="JAUTDP010000004">
    <property type="protein sequence ID" value="KAK3399769.1"/>
    <property type="molecule type" value="Genomic_DNA"/>
</dbReference>
<dbReference type="AlphaFoldDB" id="A0AAE0PH07"/>
<feature type="compositionally biased region" description="Basic and acidic residues" evidence="1">
    <location>
        <begin position="27"/>
        <end position="38"/>
    </location>
</feature>
<name>A0AAE0PH07_SORBR</name>
<evidence type="ECO:0000313" key="3">
    <source>
        <dbReference type="EMBL" id="KAK3399769.1"/>
    </source>
</evidence>
<keyword evidence="2" id="KW-0732">Signal</keyword>
<sequence length="123" mass="13170">MVGLYFHAIFLFGFGLRNSHLVSVHGPDSRGRKTDKRGPGTGATGPHRAPLSVTPPSNGPEPNARGAFAAALSNPNHIPLTFPLWSSFVTHSFAIFCSFISAALVRCVLSHACPEVLVMPHLR</sequence>
<keyword evidence="4" id="KW-1185">Reference proteome</keyword>
<accession>A0AAE0PH07</accession>
<evidence type="ECO:0000313" key="4">
    <source>
        <dbReference type="Proteomes" id="UP001281003"/>
    </source>
</evidence>
<feature type="signal peptide" evidence="2">
    <location>
        <begin position="1"/>
        <end position="19"/>
    </location>
</feature>
<comment type="caution">
    <text evidence="3">The sequence shown here is derived from an EMBL/GenBank/DDBJ whole genome shotgun (WGS) entry which is preliminary data.</text>
</comment>
<evidence type="ECO:0000256" key="2">
    <source>
        <dbReference type="SAM" id="SignalP"/>
    </source>
</evidence>
<evidence type="ECO:0008006" key="5">
    <source>
        <dbReference type="Google" id="ProtNLM"/>
    </source>
</evidence>
<evidence type="ECO:0000256" key="1">
    <source>
        <dbReference type="SAM" id="MobiDB-lite"/>
    </source>
</evidence>
<proteinExistence type="predicted"/>
<reference evidence="3" key="2">
    <citation type="submission" date="2023-07" db="EMBL/GenBank/DDBJ databases">
        <authorList>
            <consortium name="Lawrence Berkeley National Laboratory"/>
            <person name="Haridas S."/>
            <person name="Hensen N."/>
            <person name="Bonometti L."/>
            <person name="Westerberg I."/>
            <person name="Brannstrom I.O."/>
            <person name="Guillou S."/>
            <person name="Cros-Aarteil S."/>
            <person name="Calhoun S."/>
            <person name="Kuo A."/>
            <person name="Mondo S."/>
            <person name="Pangilinan J."/>
            <person name="Riley R."/>
            <person name="LaButti K."/>
            <person name="Andreopoulos B."/>
            <person name="Lipzen A."/>
            <person name="Chen C."/>
            <person name="Yanf M."/>
            <person name="Daum C."/>
            <person name="Ng V."/>
            <person name="Clum A."/>
            <person name="Steindorff A."/>
            <person name="Ohm R."/>
            <person name="Martin F."/>
            <person name="Silar P."/>
            <person name="Natvig D."/>
            <person name="Lalanne C."/>
            <person name="Gautier V."/>
            <person name="Ament-velasquez S.L."/>
            <person name="Kruys A."/>
            <person name="Hutchinson M.I."/>
            <person name="Powell A.J."/>
            <person name="Barry K."/>
            <person name="Miller A.N."/>
            <person name="Grigoriev I.V."/>
            <person name="Debuchy R."/>
            <person name="Gladieux P."/>
            <person name="Thoren M.H."/>
            <person name="Johannesson H."/>
        </authorList>
    </citation>
    <scope>NUCLEOTIDE SEQUENCE</scope>
    <source>
        <strain evidence="3">FGSC 1904</strain>
    </source>
</reference>
<organism evidence="3 4">
    <name type="scientific">Sordaria brevicollis</name>
    <dbReference type="NCBI Taxonomy" id="83679"/>
    <lineage>
        <taxon>Eukaryota</taxon>
        <taxon>Fungi</taxon>
        <taxon>Dikarya</taxon>
        <taxon>Ascomycota</taxon>
        <taxon>Pezizomycotina</taxon>
        <taxon>Sordariomycetes</taxon>
        <taxon>Sordariomycetidae</taxon>
        <taxon>Sordariales</taxon>
        <taxon>Sordariaceae</taxon>
        <taxon>Sordaria</taxon>
    </lineage>
</organism>
<dbReference type="Proteomes" id="UP001281003">
    <property type="component" value="Unassembled WGS sequence"/>
</dbReference>
<feature type="region of interest" description="Disordered" evidence="1">
    <location>
        <begin position="24"/>
        <end position="66"/>
    </location>
</feature>
<gene>
    <name evidence="3" type="ORF">B0T20DRAFT_168612</name>
</gene>
<protein>
    <recommendedName>
        <fullName evidence="5">Secreted protein</fullName>
    </recommendedName>
</protein>
<feature type="chain" id="PRO_5042122096" description="Secreted protein" evidence="2">
    <location>
        <begin position="20"/>
        <end position="123"/>
    </location>
</feature>